<reference evidence="1" key="1">
    <citation type="submission" date="2019-11" db="UniProtKB">
        <authorList>
            <consortium name="WormBaseParasite"/>
        </authorList>
    </citation>
    <scope>IDENTIFICATION</scope>
</reference>
<proteinExistence type="predicted"/>
<protein>
    <submittedName>
        <fullName evidence="1">Uncharacterized protein</fullName>
    </submittedName>
</protein>
<accession>A0A5K3FUZ7</accession>
<organism evidence="1">
    <name type="scientific">Mesocestoides corti</name>
    <name type="common">Flatworm</name>
    <dbReference type="NCBI Taxonomy" id="53468"/>
    <lineage>
        <taxon>Eukaryota</taxon>
        <taxon>Metazoa</taxon>
        <taxon>Spiralia</taxon>
        <taxon>Lophotrochozoa</taxon>
        <taxon>Platyhelminthes</taxon>
        <taxon>Cestoda</taxon>
        <taxon>Eucestoda</taxon>
        <taxon>Cyclophyllidea</taxon>
        <taxon>Mesocestoididae</taxon>
        <taxon>Mesocestoides</taxon>
    </lineage>
</organism>
<name>A0A5K3FUZ7_MESCO</name>
<dbReference type="AlphaFoldDB" id="A0A5K3FUZ7"/>
<evidence type="ECO:0000313" key="1">
    <source>
        <dbReference type="WBParaSite" id="MCU_011590-RA"/>
    </source>
</evidence>
<dbReference type="WBParaSite" id="MCU_011590-RA">
    <property type="protein sequence ID" value="MCU_011590-RA"/>
    <property type="gene ID" value="MCU_011590"/>
</dbReference>
<sequence length="64" mass="7083">FSFILIKPHRGALISFFGKPPIFINQIWAGYISSEHPLCGLIALLGTKGPISGNHLMYYFTSNS</sequence>